<gene>
    <name evidence="1" type="ORF">ElyMa_005830100</name>
</gene>
<name>A0AAV4FZC8_9GAST</name>
<comment type="caution">
    <text evidence="1">The sequence shown here is derived from an EMBL/GenBank/DDBJ whole genome shotgun (WGS) entry which is preliminary data.</text>
</comment>
<keyword evidence="1" id="KW-0808">Transferase</keyword>
<keyword evidence="1" id="KW-0695">RNA-directed DNA polymerase</keyword>
<proteinExistence type="predicted"/>
<keyword evidence="1" id="KW-0548">Nucleotidyltransferase</keyword>
<dbReference type="GO" id="GO:0003964">
    <property type="term" value="F:RNA-directed DNA polymerase activity"/>
    <property type="evidence" value="ECO:0007669"/>
    <property type="project" value="UniProtKB-KW"/>
</dbReference>
<accession>A0AAV4FZC8</accession>
<evidence type="ECO:0000313" key="2">
    <source>
        <dbReference type="Proteomes" id="UP000762676"/>
    </source>
</evidence>
<protein>
    <submittedName>
        <fullName evidence="1">RNA-directed DNA polymerase from mobile element jockey</fullName>
    </submittedName>
</protein>
<dbReference type="EMBL" id="BMAT01011708">
    <property type="protein sequence ID" value="GFR77660.1"/>
    <property type="molecule type" value="Genomic_DNA"/>
</dbReference>
<evidence type="ECO:0000313" key="1">
    <source>
        <dbReference type="EMBL" id="GFR77660.1"/>
    </source>
</evidence>
<keyword evidence="2" id="KW-1185">Reference proteome</keyword>
<sequence length="152" mass="16890">MGKSDDAKCNLPKSIKVKELPNSFGILFSEKTANIRKKLDVSTVCPSYDEFDGESLTEFRSVTKDEIRGIVKSSPAKSCCLDPMPTPLLITHLESVLDIITAINNESLKSGTVPDSFKHAVVIPLLKKQNLNPEEFKNYRPVSDIPFLSKNH</sequence>
<dbReference type="Proteomes" id="UP000762676">
    <property type="component" value="Unassembled WGS sequence"/>
</dbReference>
<dbReference type="AlphaFoldDB" id="A0AAV4FZC8"/>
<organism evidence="1 2">
    <name type="scientific">Elysia marginata</name>
    <dbReference type="NCBI Taxonomy" id="1093978"/>
    <lineage>
        <taxon>Eukaryota</taxon>
        <taxon>Metazoa</taxon>
        <taxon>Spiralia</taxon>
        <taxon>Lophotrochozoa</taxon>
        <taxon>Mollusca</taxon>
        <taxon>Gastropoda</taxon>
        <taxon>Heterobranchia</taxon>
        <taxon>Euthyneura</taxon>
        <taxon>Panpulmonata</taxon>
        <taxon>Sacoglossa</taxon>
        <taxon>Placobranchoidea</taxon>
        <taxon>Plakobranchidae</taxon>
        <taxon>Elysia</taxon>
    </lineage>
</organism>
<reference evidence="1 2" key="1">
    <citation type="journal article" date="2021" name="Elife">
        <title>Chloroplast acquisition without the gene transfer in kleptoplastic sea slugs, Plakobranchus ocellatus.</title>
        <authorList>
            <person name="Maeda T."/>
            <person name="Takahashi S."/>
            <person name="Yoshida T."/>
            <person name="Shimamura S."/>
            <person name="Takaki Y."/>
            <person name="Nagai Y."/>
            <person name="Toyoda A."/>
            <person name="Suzuki Y."/>
            <person name="Arimoto A."/>
            <person name="Ishii H."/>
            <person name="Satoh N."/>
            <person name="Nishiyama T."/>
            <person name="Hasebe M."/>
            <person name="Maruyama T."/>
            <person name="Minagawa J."/>
            <person name="Obokata J."/>
            <person name="Shigenobu S."/>
        </authorList>
    </citation>
    <scope>NUCLEOTIDE SEQUENCE [LARGE SCALE GENOMIC DNA]</scope>
</reference>